<dbReference type="CDD" id="cd08249">
    <property type="entry name" value="enoyl_reductase_like"/>
    <property type="match status" value="1"/>
</dbReference>
<evidence type="ECO:0000313" key="4">
    <source>
        <dbReference type="EMBL" id="KAJ5408943.1"/>
    </source>
</evidence>
<dbReference type="Gene3D" id="3.40.50.720">
    <property type="entry name" value="NAD(P)-binding Rossmann-like Domain"/>
    <property type="match status" value="1"/>
</dbReference>
<dbReference type="InterPro" id="IPR020843">
    <property type="entry name" value="ER"/>
</dbReference>
<name>A0A9X0BDP6_9EURO</name>
<evidence type="ECO:0000313" key="5">
    <source>
        <dbReference type="Proteomes" id="UP001147747"/>
    </source>
</evidence>
<dbReference type="InterPro" id="IPR013154">
    <property type="entry name" value="ADH-like_N"/>
</dbReference>
<dbReference type="InterPro" id="IPR011032">
    <property type="entry name" value="GroES-like_sf"/>
</dbReference>
<dbReference type="PANTHER" id="PTHR45348:SF2">
    <property type="entry name" value="ZINC-TYPE ALCOHOL DEHYDROGENASE-LIKE PROTEIN C2E1P3.01"/>
    <property type="match status" value="1"/>
</dbReference>
<protein>
    <submittedName>
        <fullName evidence="4">Alcohol dehydrogenase</fullName>
    </submittedName>
</protein>
<evidence type="ECO:0000256" key="1">
    <source>
        <dbReference type="ARBA" id="ARBA00008072"/>
    </source>
</evidence>
<reference evidence="4" key="2">
    <citation type="journal article" date="2023" name="IMA Fungus">
        <title>Comparative genomic study of the Penicillium genus elucidates a diverse pangenome and 15 lateral gene transfer events.</title>
        <authorList>
            <person name="Petersen C."/>
            <person name="Sorensen T."/>
            <person name="Nielsen M.R."/>
            <person name="Sondergaard T.E."/>
            <person name="Sorensen J.L."/>
            <person name="Fitzpatrick D.A."/>
            <person name="Frisvad J.C."/>
            <person name="Nielsen K.L."/>
        </authorList>
    </citation>
    <scope>NUCLEOTIDE SEQUENCE</scope>
    <source>
        <strain evidence="4">IBT 29677</strain>
    </source>
</reference>
<reference evidence="4" key="1">
    <citation type="submission" date="2022-12" db="EMBL/GenBank/DDBJ databases">
        <authorList>
            <person name="Petersen C."/>
        </authorList>
    </citation>
    <scope>NUCLEOTIDE SEQUENCE</scope>
    <source>
        <strain evidence="4">IBT 29677</strain>
    </source>
</reference>
<dbReference type="InterPro" id="IPR013149">
    <property type="entry name" value="ADH-like_C"/>
</dbReference>
<dbReference type="Pfam" id="PF00107">
    <property type="entry name" value="ADH_zinc_N"/>
    <property type="match status" value="1"/>
</dbReference>
<dbReference type="SUPFAM" id="SSF50129">
    <property type="entry name" value="GroES-like"/>
    <property type="match status" value="1"/>
</dbReference>
<accession>A0A9X0BDP6</accession>
<dbReference type="GeneID" id="81366443"/>
<organism evidence="4 5">
    <name type="scientific">Penicillium cosmopolitanum</name>
    <dbReference type="NCBI Taxonomy" id="1131564"/>
    <lineage>
        <taxon>Eukaryota</taxon>
        <taxon>Fungi</taxon>
        <taxon>Dikarya</taxon>
        <taxon>Ascomycota</taxon>
        <taxon>Pezizomycotina</taxon>
        <taxon>Eurotiomycetes</taxon>
        <taxon>Eurotiomycetidae</taxon>
        <taxon>Eurotiales</taxon>
        <taxon>Aspergillaceae</taxon>
        <taxon>Penicillium</taxon>
    </lineage>
</organism>
<dbReference type="InterPro" id="IPR047122">
    <property type="entry name" value="Trans-enoyl_RdTase-like"/>
</dbReference>
<proteinExistence type="inferred from homology"/>
<dbReference type="InterPro" id="IPR036291">
    <property type="entry name" value="NAD(P)-bd_dom_sf"/>
</dbReference>
<feature type="domain" description="Enoyl reductase (ER)" evidence="3">
    <location>
        <begin position="15"/>
        <end position="345"/>
    </location>
</feature>
<dbReference type="SUPFAM" id="SSF51735">
    <property type="entry name" value="NAD(P)-binding Rossmann-fold domains"/>
    <property type="match status" value="1"/>
</dbReference>
<dbReference type="AlphaFoldDB" id="A0A9X0BDP6"/>
<dbReference type="EMBL" id="JAPZBU010000004">
    <property type="protein sequence ID" value="KAJ5408943.1"/>
    <property type="molecule type" value="Genomic_DNA"/>
</dbReference>
<keyword evidence="5" id="KW-1185">Reference proteome</keyword>
<dbReference type="GO" id="GO:0016651">
    <property type="term" value="F:oxidoreductase activity, acting on NAD(P)H"/>
    <property type="evidence" value="ECO:0007669"/>
    <property type="project" value="InterPro"/>
</dbReference>
<comment type="caution">
    <text evidence="4">The sequence shown here is derived from an EMBL/GenBank/DDBJ whole genome shotgun (WGS) entry which is preliminary data.</text>
</comment>
<dbReference type="OrthoDB" id="48317at2759"/>
<dbReference type="Proteomes" id="UP001147747">
    <property type="component" value="Unassembled WGS sequence"/>
</dbReference>
<evidence type="ECO:0000256" key="2">
    <source>
        <dbReference type="ARBA" id="ARBA00023002"/>
    </source>
</evidence>
<gene>
    <name evidence="4" type="ORF">N7509_002826</name>
</gene>
<dbReference type="Pfam" id="PF08240">
    <property type="entry name" value="ADH_N"/>
    <property type="match status" value="1"/>
</dbReference>
<evidence type="ECO:0000259" key="3">
    <source>
        <dbReference type="SMART" id="SM00829"/>
    </source>
</evidence>
<comment type="similarity">
    <text evidence="1">Belongs to the zinc-containing alcohol dehydrogenase family.</text>
</comment>
<dbReference type="SMART" id="SM00829">
    <property type="entry name" value="PKS_ER"/>
    <property type="match status" value="1"/>
</dbReference>
<keyword evidence="2" id="KW-0560">Oxidoreductase</keyword>
<dbReference type="RefSeq" id="XP_056493258.1">
    <property type="nucleotide sequence ID" value="XM_056627463.1"/>
</dbReference>
<dbReference type="PANTHER" id="PTHR45348">
    <property type="entry name" value="HYPOTHETICAL OXIDOREDUCTASE (EUROFUNG)"/>
    <property type="match status" value="1"/>
</dbReference>
<dbReference type="Gene3D" id="3.90.180.10">
    <property type="entry name" value="Medium-chain alcohol dehydrogenases, catalytic domain"/>
    <property type="match status" value="1"/>
</dbReference>
<sequence length="350" mass="37156">MPSFINEAAWIASAKSKPLQVGPAPAPIPEENEIVIKVAYAAINPVDWKLQEDASFELKYPFILGTDVAGTIVQLGSGVTRFKLGQRVIGHCDGFVSGKASNCAFQLYTTCREILVAAVPDSLPLANAVVLPISISTASSALFVQLKAPLPSLNSQFTGKKILIWGGSSSVGSSAIQLAHASGLEVIATASSANHALVKQLGATDVFDHKDTDTVDKISNLLRPGDLVVDCISSEDTQVKCGEILSRIGGGKLPILGFPKGIAPRKCGTSIWMKHLLILRSERSRAWIHESQVGDAVWRQYIPSALANGKFQAKPDPVIVKGGLSKVQEGIDFLRGGVSAKKVVVEIAQE</sequence>